<dbReference type="Proteomes" id="UP000800200">
    <property type="component" value="Unassembled WGS sequence"/>
</dbReference>
<accession>A0A6A6DDJ3</accession>
<evidence type="ECO:0000313" key="1">
    <source>
        <dbReference type="EMBL" id="KAF2177063.1"/>
    </source>
</evidence>
<protein>
    <submittedName>
        <fullName evidence="1">Uncharacterized protein</fullName>
    </submittedName>
</protein>
<evidence type="ECO:0000313" key="2">
    <source>
        <dbReference type="Proteomes" id="UP000800200"/>
    </source>
</evidence>
<organism evidence="1 2">
    <name type="scientific">Zopfia rhizophila CBS 207.26</name>
    <dbReference type="NCBI Taxonomy" id="1314779"/>
    <lineage>
        <taxon>Eukaryota</taxon>
        <taxon>Fungi</taxon>
        <taxon>Dikarya</taxon>
        <taxon>Ascomycota</taxon>
        <taxon>Pezizomycotina</taxon>
        <taxon>Dothideomycetes</taxon>
        <taxon>Dothideomycetes incertae sedis</taxon>
        <taxon>Zopfiaceae</taxon>
        <taxon>Zopfia</taxon>
    </lineage>
</organism>
<dbReference type="EMBL" id="ML994695">
    <property type="protein sequence ID" value="KAF2177063.1"/>
    <property type="molecule type" value="Genomic_DNA"/>
</dbReference>
<name>A0A6A6DDJ3_9PEZI</name>
<keyword evidence="2" id="KW-1185">Reference proteome</keyword>
<dbReference type="AlphaFoldDB" id="A0A6A6DDJ3"/>
<gene>
    <name evidence="1" type="ORF">K469DRAFT_697501</name>
</gene>
<sequence length="189" mass="21086">MASLASLPNEQLLAIVNDLGDDKKTLASLSATSRKNRDIAQPAIYRTISFHVRTMTAMLHLVRTLLDRPDLAAQVVNLSLAVTEYTDDGDEIIAELGSISAQRELVTKCLSYIHTFDELWDDQRAMTAWTVQIELCETKAYNSLLLTLAQASKSLTILTDTRPLHHFRLCFALPIRVIKIYTGISALNL</sequence>
<reference evidence="1" key="1">
    <citation type="journal article" date="2020" name="Stud. Mycol.">
        <title>101 Dothideomycetes genomes: a test case for predicting lifestyles and emergence of pathogens.</title>
        <authorList>
            <person name="Haridas S."/>
            <person name="Albert R."/>
            <person name="Binder M."/>
            <person name="Bloem J."/>
            <person name="Labutti K."/>
            <person name="Salamov A."/>
            <person name="Andreopoulos B."/>
            <person name="Baker S."/>
            <person name="Barry K."/>
            <person name="Bills G."/>
            <person name="Bluhm B."/>
            <person name="Cannon C."/>
            <person name="Castanera R."/>
            <person name="Culley D."/>
            <person name="Daum C."/>
            <person name="Ezra D."/>
            <person name="Gonzalez J."/>
            <person name="Henrissat B."/>
            <person name="Kuo A."/>
            <person name="Liang C."/>
            <person name="Lipzen A."/>
            <person name="Lutzoni F."/>
            <person name="Magnuson J."/>
            <person name="Mondo S."/>
            <person name="Nolan M."/>
            <person name="Ohm R."/>
            <person name="Pangilinan J."/>
            <person name="Park H.-J."/>
            <person name="Ramirez L."/>
            <person name="Alfaro M."/>
            <person name="Sun H."/>
            <person name="Tritt A."/>
            <person name="Yoshinaga Y."/>
            <person name="Zwiers L.-H."/>
            <person name="Turgeon B."/>
            <person name="Goodwin S."/>
            <person name="Spatafora J."/>
            <person name="Crous P."/>
            <person name="Grigoriev I."/>
        </authorList>
    </citation>
    <scope>NUCLEOTIDE SEQUENCE</scope>
    <source>
        <strain evidence="1">CBS 207.26</strain>
    </source>
</reference>
<proteinExistence type="predicted"/>
<dbReference type="OrthoDB" id="3750626at2759"/>